<organism evidence="2 3">
    <name type="scientific">Myroides odoratus</name>
    <name type="common">Flavobacterium odoratum</name>
    <dbReference type="NCBI Taxonomy" id="256"/>
    <lineage>
        <taxon>Bacteria</taxon>
        <taxon>Pseudomonadati</taxon>
        <taxon>Bacteroidota</taxon>
        <taxon>Flavobacteriia</taxon>
        <taxon>Flavobacteriales</taxon>
        <taxon>Flavobacteriaceae</taxon>
        <taxon>Myroides</taxon>
    </lineage>
</organism>
<dbReference type="GeneID" id="93527057"/>
<feature type="signal peptide" evidence="1">
    <location>
        <begin position="1"/>
        <end position="21"/>
    </location>
</feature>
<evidence type="ECO:0008006" key="4">
    <source>
        <dbReference type="Google" id="ProtNLM"/>
    </source>
</evidence>
<sequence length="557" mass="62389">MKIGKIILFFLLGWSLQGVHAQHMDIEAMMKDTKLKVHGGVNANGLFYQSNQEESREPFTYLINGSLNMSFMTFSMPISYNITNQGDALNYKAPFDFNRFSIAPKYKWIQAYIGDNAMTFSPYTLSGHPFRGLGVELTPEGSYSISLMGGRLLKAVEGNDSIGLPAVYQRWGYGTKLGYEQEKYEVEVIGFYAKDQKNSLDYATDVSPKSNKVGSVKVGTTIVTNLKVEAEYALSVITDHTPYLAYNTGEPIQQYDQSSTHTKAFNAKLNYLLGKSSLGLVYENVDPNYQTFGAMYFNNDLENIGITFARPFWQDKLAISTQLGYQRDNLDDAKNQTNVRLVGNINAALRATEALNISGNYSNFSTTTNRRLNQFEYINNPNLNPADTLNYRQLSQNGNVNVNYVFGRAKNQNVNFNYAIAGQANKQGGIIRKGQASTVQNFNLMHSINFPSTQIGLNTSANYTDTRVGSITTSAYGGSLSASKKFFENKLNSNLGVLYNQSEGTTMNRVFGIKWSCSYVWLEQHNFSLYGIQMFKTATNVDAMNDLTLNFNYSYSF</sequence>
<accession>A0A9Q6ZA11</accession>
<reference evidence="2 3" key="1">
    <citation type="submission" date="2021-01" db="EMBL/GenBank/DDBJ databases">
        <title>FDA dAtabase for Regulatory Grade micrObial Sequences (FDA-ARGOS): Supporting development and validation of Infectious Disease Dx tests.</title>
        <authorList>
            <person name="Sproer C."/>
            <person name="Gronow S."/>
            <person name="Severitt S."/>
            <person name="Schroder I."/>
            <person name="Tallon L."/>
            <person name="Sadzewicz L."/>
            <person name="Zhao X."/>
            <person name="Boylan J."/>
            <person name="Ott S."/>
            <person name="Bowen H."/>
            <person name="Vavikolanu K."/>
            <person name="Mehta A."/>
            <person name="Aluvathingal J."/>
            <person name="Nadendla S."/>
            <person name="Lowell S."/>
            <person name="Myers T."/>
            <person name="Yan Y."/>
            <person name="Sichtig H."/>
        </authorList>
    </citation>
    <scope>NUCLEOTIDE SEQUENCE [LARGE SCALE GENOMIC DNA]</scope>
    <source>
        <strain evidence="2 3">FDAARGOS_1131</strain>
    </source>
</reference>
<dbReference type="OrthoDB" id="1091532at2"/>
<proteinExistence type="predicted"/>
<evidence type="ECO:0000256" key="1">
    <source>
        <dbReference type="SAM" id="SignalP"/>
    </source>
</evidence>
<evidence type="ECO:0000313" key="2">
    <source>
        <dbReference type="EMBL" id="QQU01168.1"/>
    </source>
</evidence>
<dbReference type="EMBL" id="CP068108">
    <property type="protein sequence ID" value="QQU01168.1"/>
    <property type="molecule type" value="Genomic_DNA"/>
</dbReference>
<feature type="chain" id="PRO_5040227429" description="Outer membrane protein beta-barrel domain-containing protein" evidence="1">
    <location>
        <begin position="22"/>
        <end position="557"/>
    </location>
</feature>
<dbReference type="RefSeq" id="WP_002991497.1">
    <property type="nucleotide sequence ID" value="NZ_CP068108.1"/>
</dbReference>
<dbReference type="AlphaFoldDB" id="A0A9Q6ZA11"/>
<dbReference type="Proteomes" id="UP000596202">
    <property type="component" value="Chromosome"/>
</dbReference>
<gene>
    <name evidence="2" type="ORF">I6I88_05295</name>
</gene>
<evidence type="ECO:0000313" key="3">
    <source>
        <dbReference type="Proteomes" id="UP000596202"/>
    </source>
</evidence>
<name>A0A9Q6ZA11_MYROD</name>
<keyword evidence="1" id="KW-0732">Signal</keyword>
<protein>
    <recommendedName>
        <fullName evidence="4">Outer membrane protein beta-barrel domain-containing protein</fullName>
    </recommendedName>
</protein>